<dbReference type="EMBL" id="DYVF01000032">
    <property type="protein sequence ID" value="HJG30675.1"/>
    <property type="molecule type" value="Genomic_DNA"/>
</dbReference>
<name>A0A921IRP3_9ACTN</name>
<sequence length="102" mass="11422">MALYWPEQHVALEIVDDPHARPFDRASDPDATVIQTTVAEISDLESFRALAKRLAAALGENLPEDTPLFRRRQADLHAFALSRANRCRPSLHNRCNTTAKGD</sequence>
<dbReference type="Proteomes" id="UP000746751">
    <property type="component" value="Unassembled WGS sequence"/>
</dbReference>
<dbReference type="AlphaFoldDB" id="A0A921IRP3"/>
<gene>
    <name evidence="1" type="ORF">K8U80_04690</name>
</gene>
<accession>A0A921IRP3</accession>
<evidence type="ECO:0000313" key="2">
    <source>
        <dbReference type="Proteomes" id="UP000746751"/>
    </source>
</evidence>
<reference evidence="1" key="2">
    <citation type="submission" date="2021-09" db="EMBL/GenBank/DDBJ databases">
        <authorList>
            <person name="Gilroy R."/>
        </authorList>
    </citation>
    <scope>NUCLEOTIDE SEQUENCE</scope>
    <source>
        <strain evidence="1">ChiGjej2B2-7701</strain>
    </source>
</reference>
<evidence type="ECO:0000313" key="1">
    <source>
        <dbReference type="EMBL" id="HJG30675.1"/>
    </source>
</evidence>
<reference evidence="1" key="1">
    <citation type="journal article" date="2021" name="PeerJ">
        <title>Extensive microbial diversity within the chicken gut microbiome revealed by metagenomics and culture.</title>
        <authorList>
            <person name="Gilroy R."/>
            <person name="Ravi A."/>
            <person name="Getino M."/>
            <person name="Pursley I."/>
            <person name="Horton D.L."/>
            <person name="Alikhan N.F."/>
            <person name="Baker D."/>
            <person name="Gharbi K."/>
            <person name="Hall N."/>
            <person name="Watson M."/>
            <person name="Adriaenssens E.M."/>
            <person name="Foster-Nyarko E."/>
            <person name="Jarju S."/>
            <person name="Secka A."/>
            <person name="Antonio M."/>
            <person name="Oren A."/>
            <person name="Chaudhuri R.R."/>
            <person name="La Ragione R."/>
            <person name="Hildebrand F."/>
            <person name="Pallen M.J."/>
        </authorList>
    </citation>
    <scope>NUCLEOTIDE SEQUENCE</scope>
    <source>
        <strain evidence="1">ChiGjej2B2-7701</strain>
    </source>
</reference>
<proteinExistence type="predicted"/>
<protein>
    <submittedName>
        <fullName evidence="1">Uncharacterized protein</fullName>
    </submittedName>
</protein>
<organism evidence="1 2">
    <name type="scientific">Collinsella ihumii</name>
    <dbReference type="NCBI Taxonomy" id="1720204"/>
    <lineage>
        <taxon>Bacteria</taxon>
        <taxon>Bacillati</taxon>
        <taxon>Actinomycetota</taxon>
        <taxon>Coriobacteriia</taxon>
        <taxon>Coriobacteriales</taxon>
        <taxon>Coriobacteriaceae</taxon>
        <taxon>Collinsella</taxon>
    </lineage>
</organism>
<comment type="caution">
    <text evidence="1">The sequence shown here is derived from an EMBL/GenBank/DDBJ whole genome shotgun (WGS) entry which is preliminary data.</text>
</comment>